<dbReference type="SUPFAM" id="SSF52540">
    <property type="entry name" value="P-loop containing nucleoside triphosphate hydrolases"/>
    <property type="match status" value="1"/>
</dbReference>
<dbReference type="Gene3D" id="3.30.1220.10">
    <property type="entry name" value="CobW-like, C-terminal domain"/>
    <property type="match status" value="1"/>
</dbReference>
<dbReference type="SMART" id="SM00833">
    <property type="entry name" value="CobW_C"/>
    <property type="match status" value="1"/>
</dbReference>
<comment type="catalytic activity">
    <reaction evidence="6">
        <text>GTP + H2O = GDP + phosphate + H(+)</text>
        <dbReference type="Rhea" id="RHEA:19669"/>
        <dbReference type="ChEBI" id="CHEBI:15377"/>
        <dbReference type="ChEBI" id="CHEBI:15378"/>
        <dbReference type="ChEBI" id="CHEBI:37565"/>
        <dbReference type="ChEBI" id="CHEBI:43474"/>
        <dbReference type="ChEBI" id="CHEBI:58189"/>
    </reaction>
    <physiologicalReaction direction="left-to-right" evidence="6">
        <dbReference type="Rhea" id="RHEA:19670"/>
    </physiologicalReaction>
</comment>
<dbReference type="EMBL" id="CP123586">
    <property type="protein sequence ID" value="WZK91373.1"/>
    <property type="molecule type" value="Genomic_DNA"/>
</dbReference>
<keyword evidence="1" id="KW-0547">Nucleotide-binding</keyword>
<geneLocation type="plasmid" evidence="8 9">
    <name>unnamed2</name>
</geneLocation>
<dbReference type="Pfam" id="PF02492">
    <property type="entry name" value="cobW"/>
    <property type="match status" value="1"/>
</dbReference>
<accession>A0ABZ2XZ48</accession>
<name>A0ABZ2XZ48_9RHOB</name>
<protein>
    <submittedName>
        <fullName evidence="8">GTP-binding protein</fullName>
    </submittedName>
</protein>
<evidence type="ECO:0000256" key="2">
    <source>
        <dbReference type="ARBA" id="ARBA00022801"/>
    </source>
</evidence>
<gene>
    <name evidence="8" type="ORF">QEZ52_22500</name>
</gene>
<evidence type="ECO:0000259" key="7">
    <source>
        <dbReference type="SMART" id="SM00833"/>
    </source>
</evidence>
<keyword evidence="9" id="KW-1185">Reference proteome</keyword>
<evidence type="ECO:0000313" key="8">
    <source>
        <dbReference type="EMBL" id="WZK91373.1"/>
    </source>
</evidence>
<dbReference type="RefSeq" id="WP_343211599.1">
    <property type="nucleotide sequence ID" value="NZ_CP123586.1"/>
</dbReference>
<dbReference type="InterPro" id="IPR011629">
    <property type="entry name" value="CobW-like_C"/>
</dbReference>
<evidence type="ECO:0000256" key="1">
    <source>
        <dbReference type="ARBA" id="ARBA00022741"/>
    </source>
</evidence>
<reference evidence="8 9" key="1">
    <citation type="submission" date="2023-04" db="EMBL/GenBank/DDBJ databases">
        <title>Complete genome sequence of Alisedimentitalea scapharcae.</title>
        <authorList>
            <person name="Rong J.-C."/>
            <person name="Yi M.-L."/>
            <person name="Zhao Q."/>
        </authorList>
    </citation>
    <scope>NUCLEOTIDE SEQUENCE [LARGE SCALE GENOMIC DNA]</scope>
    <source>
        <strain evidence="8 9">KCTC 42119</strain>
        <plasmid evidence="8 9">unnamed2</plasmid>
    </source>
</reference>
<keyword evidence="2" id="KW-0378">Hydrolase</keyword>
<dbReference type="InterPro" id="IPR036627">
    <property type="entry name" value="CobW-likC_sf"/>
</dbReference>
<comment type="similarity">
    <text evidence="4">Belongs to the SIMIBI class G3E GTPase family. ZNG1 subfamily.</text>
</comment>
<evidence type="ECO:0000256" key="6">
    <source>
        <dbReference type="ARBA" id="ARBA00049117"/>
    </source>
</evidence>
<dbReference type="InterPro" id="IPR003495">
    <property type="entry name" value="CobW/HypB/UreG_nucleotide-bd"/>
</dbReference>
<organism evidence="8 9">
    <name type="scientific">Aliisedimentitalea scapharcae</name>
    <dbReference type="NCBI Taxonomy" id="1524259"/>
    <lineage>
        <taxon>Bacteria</taxon>
        <taxon>Pseudomonadati</taxon>
        <taxon>Pseudomonadota</taxon>
        <taxon>Alphaproteobacteria</taxon>
        <taxon>Rhodobacterales</taxon>
        <taxon>Roseobacteraceae</taxon>
        <taxon>Aliisedimentitalea</taxon>
    </lineage>
</organism>
<dbReference type="Gene3D" id="3.40.50.300">
    <property type="entry name" value="P-loop containing nucleotide triphosphate hydrolases"/>
    <property type="match status" value="1"/>
</dbReference>
<dbReference type="CDD" id="cd03112">
    <property type="entry name" value="CobW-like"/>
    <property type="match status" value="1"/>
</dbReference>
<sequence length="404" mass="45133">MPDTRLPVTVLSGFLGAGKTTLLNRVLNNREGRRVAVIVNDMSEVNIDADLVRADTELSRTDETLVEMSNGCICCTLRDDLLDEVRRLAAERRFDYLLIESTGISEPLPVAATFDFRDEFGNSLSDVARLDTMVTVVDAVNLLKDFSSHDFLRDRGEVMGDEDERTLVHLLTDQMEFADVVILNKVADASEAQVDAACKIIRSLNADAEIIETNHSQVAAEKILDTGLFDFDKAHEHPMWAKELYGFADHVPETEEYGVTSHVYRARQPFIPEKILAVLNGNMPGVIRAKGHFWIATRPDWVAEFSLAGSLSSVKPIGTWWASFPKERWPDHASAREYMQQHWQEPWGDRRQELVFIGSGIDWSALKAKLDACLVPSVLAAGPGALPLDMPDPFPGWRRVEDAA</sequence>
<dbReference type="Pfam" id="PF07683">
    <property type="entry name" value="CobW_C"/>
    <property type="match status" value="1"/>
</dbReference>
<evidence type="ECO:0000256" key="5">
    <source>
        <dbReference type="ARBA" id="ARBA00045658"/>
    </source>
</evidence>
<keyword evidence="3" id="KW-0143">Chaperone</keyword>
<comment type="function">
    <text evidence="5">Zinc chaperone that directly transfers zinc cofactor to target proteins, thereby activating them. Zinc is transferred from the CXCC motif in the GTPase domain to the zinc binding site in target proteins in a process requiring GTP hydrolysis.</text>
</comment>
<dbReference type="Proteomes" id="UP001623232">
    <property type="component" value="Plasmid unnamed2"/>
</dbReference>
<dbReference type="InterPro" id="IPR051927">
    <property type="entry name" value="Zn_Chap_cDPG_Synth"/>
</dbReference>
<keyword evidence="8" id="KW-0614">Plasmid</keyword>
<evidence type="ECO:0000256" key="3">
    <source>
        <dbReference type="ARBA" id="ARBA00023186"/>
    </source>
</evidence>
<proteinExistence type="inferred from homology"/>
<feature type="domain" description="CobW C-terminal" evidence="7">
    <location>
        <begin position="259"/>
        <end position="374"/>
    </location>
</feature>
<dbReference type="PANTHER" id="PTHR43603:SF1">
    <property type="entry name" value="ZINC-REGULATED GTPASE METALLOPROTEIN ACTIVATOR 1"/>
    <property type="match status" value="1"/>
</dbReference>
<evidence type="ECO:0000256" key="4">
    <source>
        <dbReference type="ARBA" id="ARBA00034320"/>
    </source>
</evidence>
<dbReference type="PANTHER" id="PTHR43603">
    <property type="entry name" value="COBW DOMAIN-CONTAINING PROTEIN DDB_G0274527"/>
    <property type="match status" value="1"/>
</dbReference>
<dbReference type="InterPro" id="IPR027417">
    <property type="entry name" value="P-loop_NTPase"/>
</dbReference>
<evidence type="ECO:0000313" key="9">
    <source>
        <dbReference type="Proteomes" id="UP001623232"/>
    </source>
</evidence>